<dbReference type="SUPFAM" id="SSF48371">
    <property type="entry name" value="ARM repeat"/>
    <property type="match status" value="1"/>
</dbReference>
<sequence>MKNPEDLEVRQLLKTLGSKNGLEREKARGELVAKGKNMVDYLTGLLNHPKHIYRWEALKTMKEIGDPASIPLFIRSLEDDESDIRWIAAEGLIKMGVQSVKPLLKILIEKSGSIFILAGAHHVFYSLKKAEKVPAGFPVDKLLSTLKNPEWNGSVKPLAFRLLSSL</sequence>
<dbReference type="InterPro" id="IPR016024">
    <property type="entry name" value="ARM-type_fold"/>
</dbReference>
<name>A0A3B0TJT8_9ZZZZ</name>
<dbReference type="InterPro" id="IPR011989">
    <property type="entry name" value="ARM-like"/>
</dbReference>
<dbReference type="GO" id="GO:0016829">
    <property type="term" value="F:lyase activity"/>
    <property type="evidence" value="ECO:0007669"/>
    <property type="project" value="UniProtKB-KW"/>
</dbReference>
<dbReference type="EMBL" id="UOEP01000067">
    <property type="protein sequence ID" value="VAW17010.1"/>
    <property type="molecule type" value="Genomic_DNA"/>
</dbReference>
<proteinExistence type="predicted"/>
<dbReference type="Pfam" id="PF13646">
    <property type="entry name" value="HEAT_2"/>
    <property type="match status" value="1"/>
</dbReference>
<dbReference type="AlphaFoldDB" id="A0A3B0TJT8"/>
<accession>A0A3B0TJT8</accession>
<keyword evidence="1" id="KW-0456">Lyase</keyword>
<gene>
    <name evidence="1" type="ORF">MNBD_BACTEROID01-1998</name>
</gene>
<reference evidence="1" key="1">
    <citation type="submission" date="2018-06" db="EMBL/GenBank/DDBJ databases">
        <authorList>
            <person name="Zhirakovskaya E."/>
        </authorList>
    </citation>
    <scope>NUCLEOTIDE SEQUENCE</scope>
</reference>
<evidence type="ECO:0000313" key="1">
    <source>
        <dbReference type="EMBL" id="VAW17010.1"/>
    </source>
</evidence>
<organism evidence="1">
    <name type="scientific">hydrothermal vent metagenome</name>
    <dbReference type="NCBI Taxonomy" id="652676"/>
    <lineage>
        <taxon>unclassified sequences</taxon>
        <taxon>metagenomes</taxon>
        <taxon>ecological metagenomes</taxon>
    </lineage>
</organism>
<dbReference type="Gene3D" id="1.25.10.10">
    <property type="entry name" value="Leucine-rich Repeat Variant"/>
    <property type="match status" value="1"/>
</dbReference>
<protein>
    <submittedName>
        <fullName evidence="1">PBS lyase HEAT-like repeat domain protein</fullName>
    </submittedName>
</protein>